<dbReference type="EMBL" id="NULI01000083">
    <property type="protein sequence ID" value="PGS78453.1"/>
    <property type="molecule type" value="Genomic_DNA"/>
</dbReference>
<name>A0A9X7CMZ6_BACCE</name>
<reference evidence="2 3" key="1">
    <citation type="submission" date="2017-09" db="EMBL/GenBank/DDBJ databases">
        <title>Large-scale bioinformatics analysis of Bacillus genomes uncovers conserved roles of natural products in bacterial physiology.</title>
        <authorList>
            <consortium name="Agbiome Team Llc"/>
            <person name="Bleich R.M."/>
            <person name="Grubbs K.J."/>
            <person name="Santa Maria K.C."/>
            <person name="Allen S.E."/>
            <person name="Farag S."/>
            <person name="Shank E.A."/>
            <person name="Bowers A."/>
        </authorList>
    </citation>
    <scope>NUCLEOTIDE SEQUENCE [LARGE SCALE GENOMIC DNA]</scope>
    <source>
        <strain evidence="2 3">AFS041711</strain>
    </source>
</reference>
<feature type="transmembrane region" description="Helical" evidence="1">
    <location>
        <begin position="21"/>
        <end position="41"/>
    </location>
</feature>
<sequence>MKSDKEFLGEKRGESKRLLKLNFWIPLFLFILLFVVVGFPVNDQLIHYFHVNTRLVNQSSYPNIRNDSSINAGMSSGCLLVTS</sequence>
<protein>
    <submittedName>
        <fullName evidence="2">Uncharacterized protein</fullName>
    </submittedName>
</protein>
<evidence type="ECO:0000313" key="3">
    <source>
        <dbReference type="Proteomes" id="UP000224203"/>
    </source>
</evidence>
<accession>A0A9X7CMZ6</accession>
<evidence type="ECO:0000313" key="2">
    <source>
        <dbReference type="EMBL" id="PGS78453.1"/>
    </source>
</evidence>
<evidence type="ECO:0000256" key="1">
    <source>
        <dbReference type="SAM" id="Phobius"/>
    </source>
</evidence>
<organism evidence="2 3">
    <name type="scientific">Bacillus cereus</name>
    <dbReference type="NCBI Taxonomy" id="1396"/>
    <lineage>
        <taxon>Bacteria</taxon>
        <taxon>Bacillati</taxon>
        <taxon>Bacillota</taxon>
        <taxon>Bacilli</taxon>
        <taxon>Bacillales</taxon>
        <taxon>Bacillaceae</taxon>
        <taxon>Bacillus</taxon>
        <taxon>Bacillus cereus group</taxon>
    </lineage>
</organism>
<dbReference type="Proteomes" id="UP000224203">
    <property type="component" value="Unassembled WGS sequence"/>
</dbReference>
<keyword evidence="1" id="KW-0472">Membrane</keyword>
<comment type="caution">
    <text evidence="2">The sequence shown here is derived from an EMBL/GenBank/DDBJ whole genome shotgun (WGS) entry which is preliminary data.</text>
</comment>
<dbReference type="AlphaFoldDB" id="A0A9X7CMZ6"/>
<keyword evidence="1" id="KW-0812">Transmembrane</keyword>
<proteinExistence type="predicted"/>
<gene>
    <name evidence="2" type="ORF">COC69_15335</name>
</gene>
<keyword evidence="1" id="KW-1133">Transmembrane helix</keyword>